<dbReference type="SUPFAM" id="SSF54171">
    <property type="entry name" value="DNA-binding domain"/>
    <property type="match status" value="1"/>
</dbReference>
<evidence type="ECO:0000256" key="4">
    <source>
        <dbReference type="PROSITE-ProRule" id="PRU01248"/>
    </source>
</evidence>
<dbReference type="SUPFAM" id="SSF56349">
    <property type="entry name" value="DNA breaking-rejoining enzymes"/>
    <property type="match status" value="1"/>
</dbReference>
<dbReference type="InterPro" id="IPR002104">
    <property type="entry name" value="Integrase_catalytic"/>
</dbReference>
<evidence type="ECO:0000313" key="9">
    <source>
        <dbReference type="Proteomes" id="UP000775686"/>
    </source>
</evidence>
<evidence type="ECO:0000313" key="8">
    <source>
        <dbReference type="EMBL" id="MBM6745297.1"/>
    </source>
</evidence>
<organism evidence="8 9">
    <name type="scientific">Drancourtella massiliensis</name>
    <dbReference type="NCBI Taxonomy" id="1632013"/>
    <lineage>
        <taxon>Bacteria</taxon>
        <taxon>Bacillati</taxon>
        <taxon>Bacillota</taxon>
        <taxon>Clostridia</taxon>
        <taxon>Eubacteriales</taxon>
        <taxon>Oscillospiraceae</taxon>
        <taxon>Drancourtella</taxon>
    </lineage>
</organism>
<dbReference type="InterPro" id="IPR050090">
    <property type="entry name" value="Tyrosine_recombinase_XerCD"/>
</dbReference>
<comment type="caution">
    <text evidence="8">The sequence shown here is derived from an EMBL/GenBank/DDBJ whole genome shotgun (WGS) entry which is preliminary data.</text>
</comment>
<dbReference type="InterPro" id="IPR013762">
    <property type="entry name" value="Integrase-like_cat_sf"/>
</dbReference>
<protein>
    <submittedName>
        <fullName evidence="8">Site-specific integrase</fullName>
    </submittedName>
</protein>
<feature type="region of interest" description="Disordered" evidence="5">
    <location>
        <begin position="1"/>
        <end position="20"/>
    </location>
</feature>
<dbReference type="PROSITE" id="PS51900">
    <property type="entry name" value="CB"/>
    <property type="match status" value="1"/>
</dbReference>
<evidence type="ECO:0000259" key="6">
    <source>
        <dbReference type="PROSITE" id="PS51898"/>
    </source>
</evidence>
<dbReference type="InterPro" id="IPR044068">
    <property type="entry name" value="CB"/>
</dbReference>
<feature type="domain" description="Tyr recombinase" evidence="6">
    <location>
        <begin position="188"/>
        <end position="395"/>
    </location>
</feature>
<dbReference type="Pfam" id="PF02920">
    <property type="entry name" value="Integrase_DNA"/>
    <property type="match status" value="1"/>
</dbReference>
<name>A0ABS2EKZ9_9FIRM</name>
<gene>
    <name evidence="8" type="ORF">H6A32_13480</name>
</gene>
<dbReference type="PANTHER" id="PTHR30349">
    <property type="entry name" value="PHAGE INTEGRASE-RELATED"/>
    <property type="match status" value="1"/>
</dbReference>
<keyword evidence="3" id="KW-0233">DNA recombination</keyword>
<dbReference type="Gene3D" id="1.10.443.10">
    <property type="entry name" value="Intergrase catalytic core"/>
    <property type="match status" value="1"/>
</dbReference>
<dbReference type="InterPro" id="IPR010998">
    <property type="entry name" value="Integrase_recombinase_N"/>
</dbReference>
<dbReference type="InterPro" id="IPR016177">
    <property type="entry name" value="DNA-bd_dom_sf"/>
</dbReference>
<feature type="compositionally biased region" description="Basic residues" evidence="5">
    <location>
        <begin position="1"/>
        <end position="12"/>
    </location>
</feature>
<dbReference type="Proteomes" id="UP000775686">
    <property type="component" value="Unassembled WGS sequence"/>
</dbReference>
<dbReference type="PANTHER" id="PTHR30349:SF41">
    <property type="entry name" value="INTEGRASE_RECOMBINASE PROTEIN MJ0367-RELATED"/>
    <property type="match status" value="1"/>
</dbReference>
<dbReference type="InterPro" id="IPR004191">
    <property type="entry name" value="Integrase_Tn916-type_DNA-bd_N"/>
</dbReference>
<evidence type="ECO:0000256" key="1">
    <source>
        <dbReference type="ARBA" id="ARBA00008857"/>
    </source>
</evidence>
<sequence length="412" mass="47588">MSEKRRDKKGRLLRTGESQRSDDGRYIFKYKDANGKHRYLYSNRLEKTDKVPPGGIRKPALRELEAELQAKINAGIKAFGGDLTVYELVEKYVSMKIGVRESTRQGYKTVLRILAKEPFGKLRIDKVKISDAKVWLIKLQQEDGRGYSSIHTIRGVLRPAFQMAVEDDLLAKNPFSFELHTVVVNNSTTRDAITRKQEKAFLEFVKNDKHFSKYYEGFFILFNTGLRISEFCGLTMSDIDFNKKCIHVTGQLVRYSNMITTFEPPKTSAGVRDVPMSPEVMEAFRNIMDNRKYLKVEPIIDGKAGFLYLDKNDQPMVAMHWQHYFNHVVKKYNGICKLQLPNITAHVCRHTFCSKMAKSGMNPKTLQYIMGHSDISVTMNTYTHFTGEDAQEEFQKLFGGEEESVQRQKRVW</sequence>
<evidence type="ECO:0000256" key="3">
    <source>
        <dbReference type="ARBA" id="ARBA00023172"/>
    </source>
</evidence>
<proteinExistence type="inferred from homology"/>
<dbReference type="Gene3D" id="3.30.160.60">
    <property type="entry name" value="Classic Zinc Finger"/>
    <property type="match status" value="1"/>
</dbReference>
<feature type="domain" description="Core-binding (CB)" evidence="7">
    <location>
        <begin position="83"/>
        <end position="165"/>
    </location>
</feature>
<accession>A0ABS2EKZ9</accession>
<evidence type="ECO:0000259" key="7">
    <source>
        <dbReference type="PROSITE" id="PS51900"/>
    </source>
</evidence>
<dbReference type="EMBL" id="JACJKH010000029">
    <property type="protein sequence ID" value="MBM6745297.1"/>
    <property type="molecule type" value="Genomic_DNA"/>
</dbReference>
<comment type="similarity">
    <text evidence="1">Belongs to the 'phage' integrase family.</text>
</comment>
<reference evidence="8 9" key="1">
    <citation type="journal article" date="2021" name="Sci. Rep.">
        <title>The distribution of antibiotic resistance genes in chicken gut microbiota commensals.</title>
        <authorList>
            <person name="Juricova H."/>
            <person name="Matiasovicova J."/>
            <person name="Kubasova T."/>
            <person name="Cejkova D."/>
            <person name="Rychlik I."/>
        </authorList>
    </citation>
    <scope>NUCLEOTIDE SEQUENCE [LARGE SCALE GENOMIC DNA]</scope>
    <source>
        <strain evidence="8 9">An770</strain>
    </source>
</reference>
<evidence type="ECO:0000256" key="2">
    <source>
        <dbReference type="ARBA" id="ARBA00023125"/>
    </source>
</evidence>
<dbReference type="Pfam" id="PF00589">
    <property type="entry name" value="Phage_integrase"/>
    <property type="match status" value="1"/>
</dbReference>
<dbReference type="PROSITE" id="PS51898">
    <property type="entry name" value="TYR_RECOMBINASE"/>
    <property type="match status" value="1"/>
</dbReference>
<dbReference type="Gene3D" id="1.10.150.130">
    <property type="match status" value="1"/>
</dbReference>
<evidence type="ECO:0000256" key="5">
    <source>
        <dbReference type="SAM" id="MobiDB-lite"/>
    </source>
</evidence>
<keyword evidence="9" id="KW-1185">Reference proteome</keyword>
<dbReference type="RefSeq" id="WP_191437067.1">
    <property type="nucleotide sequence ID" value="NZ_JACJKH010000029.1"/>
</dbReference>
<dbReference type="InterPro" id="IPR011010">
    <property type="entry name" value="DNA_brk_join_enz"/>
</dbReference>
<keyword evidence="2 4" id="KW-0238">DNA-binding</keyword>
<dbReference type="CDD" id="cd01189">
    <property type="entry name" value="INT_ICEBs1_C_like"/>
    <property type="match status" value="1"/>
</dbReference>